<dbReference type="Pfam" id="PF02770">
    <property type="entry name" value="Acyl-CoA_dh_M"/>
    <property type="match status" value="1"/>
</dbReference>
<dbReference type="EMBL" id="JADOGI010000083">
    <property type="protein sequence ID" value="MBF8189146.1"/>
    <property type="molecule type" value="Genomic_DNA"/>
</dbReference>
<dbReference type="InterPro" id="IPR037069">
    <property type="entry name" value="AcylCoA_DH/ox_N_sf"/>
</dbReference>
<dbReference type="InterPro" id="IPR009100">
    <property type="entry name" value="AcylCoA_DH/oxidase_NM_dom_sf"/>
</dbReference>
<gene>
    <name evidence="10" type="ORF">ITP53_26125</name>
</gene>
<accession>A0A931AA85</accession>
<dbReference type="GO" id="GO:0005886">
    <property type="term" value="C:plasma membrane"/>
    <property type="evidence" value="ECO:0007669"/>
    <property type="project" value="TreeGrafter"/>
</dbReference>
<evidence type="ECO:0000256" key="1">
    <source>
        <dbReference type="ARBA" id="ARBA00001974"/>
    </source>
</evidence>
<dbReference type="InterPro" id="IPR006091">
    <property type="entry name" value="Acyl-CoA_Oxase/DH_mid-dom"/>
</dbReference>
<comment type="caution">
    <text evidence="10">The sequence shown here is derived from an EMBL/GenBank/DDBJ whole genome shotgun (WGS) entry which is preliminary data.</text>
</comment>
<dbReference type="InterPro" id="IPR052161">
    <property type="entry name" value="Mycobact_Acyl-CoA_DH"/>
</dbReference>
<proteinExistence type="inferred from homology"/>
<feature type="domain" description="Acyl-CoA dehydrogenase/oxidase N-terminal" evidence="9">
    <location>
        <begin position="7"/>
        <end position="111"/>
    </location>
</feature>
<dbReference type="SUPFAM" id="SSF56645">
    <property type="entry name" value="Acyl-CoA dehydrogenase NM domain-like"/>
    <property type="match status" value="1"/>
</dbReference>
<evidence type="ECO:0000259" key="8">
    <source>
        <dbReference type="Pfam" id="PF02770"/>
    </source>
</evidence>
<dbReference type="AlphaFoldDB" id="A0A931AA85"/>
<evidence type="ECO:0000256" key="2">
    <source>
        <dbReference type="ARBA" id="ARBA00009347"/>
    </source>
</evidence>
<dbReference type="Gene3D" id="2.40.110.10">
    <property type="entry name" value="Butyryl-CoA Dehydrogenase, subunit A, domain 2"/>
    <property type="match status" value="1"/>
</dbReference>
<evidence type="ECO:0000256" key="3">
    <source>
        <dbReference type="ARBA" id="ARBA00022630"/>
    </source>
</evidence>
<dbReference type="GO" id="GO:0016627">
    <property type="term" value="F:oxidoreductase activity, acting on the CH-CH group of donors"/>
    <property type="evidence" value="ECO:0007669"/>
    <property type="project" value="InterPro"/>
</dbReference>
<comment type="similarity">
    <text evidence="2 6">Belongs to the acyl-CoA dehydrogenase family.</text>
</comment>
<keyword evidence="5 6" id="KW-0560">Oxidoreductase</keyword>
<evidence type="ECO:0000259" key="7">
    <source>
        <dbReference type="Pfam" id="PF00441"/>
    </source>
</evidence>
<evidence type="ECO:0000256" key="5">
    <source>
        <dbReference type="ARBA" id="ARBA00023002"/>
    </source>
</evidence>
<reference evidence="10" key="1">
    <citation type="submission" date="2020-11" db="EMBL/GenBank/DDBJ databases">
        <title>Whole-genome analyses of Nonomuraea sp. K274.</title>
        <authorList>
            <person name="Veyisoglu A."/>
        </authorList>
    </citation>
    <scope>NUCLEOTIDE SEQUENCE</scope>
    <source>
        <strain evidence="10">K274</strain>
    </source>
</reference>
<dbReference type="InterPro" id="IPR046373">
    <property type="entry name" value="Acyl-CoA_Oxase/DH_mid-dom_sf"/>
</dbReference>
<dbReference type="InterPro" id="IPR009075">
    <property type="entry name" value="AcylCo_DH/oxidase_C"/>
</dbReference>
<dbReference type="FunFam" id="2.40.110.10:FF:000011">
    <property type="entry name" value="Acyl-CoA dehydrogenase FadE34"/>
    <property type="match status" value="1"/>
</dbReference>
<evidence type="ECO:0000259" key="9">
    <source>
        <dbReference type="Pfam" id="PF02771"/>
    </source>
</evidence>
<protein>
    <submittedName>
        <fullName evidence="10">Acyl-CoA dehydrogenase family protein</fullName>
    </submittedName>
</protein>
<dbReference type="InterPro" id="IPR036250">
    <property type="entry name" value="AcylCo_DH-like_C"/>
</dbReference>
<keyword evidence="3 6" id="KW-0285">Flavoprotein</keyword>
<dbReference type="PANTHER" id="PTHR43292">
    <property type="entry name" value="ACYL-COA DEHYDROGENASE"/>
    <property type="match status" value="1"/>
</dbReference>
<evidence type="ECO:0000313" key="11">
    <source>
        <dbReference type="Proteomes" id="UP000605361"/>
    </source>
</evidence>
<dbReference type="Pfam" id="PF02771">
    <property type="entry name" value="Acyl-CoA_dh_N"/>
    <property type="match status" value="1"/>
</dbReference>
<feature type="domain" description="Acyl-CoA dehydrogenase/oxidase C-terminal" evidence="7">
    <location>
        <begin position="221"/>
        <end position="365"/>
    </location>
</feature>
<feature type="domain" description="Acyl-CoA oxidase/dehydrogenase middle" evidence="8">
    <location>
        <begin position="115"/>
        <end position="209"/>
    </location>
</feature>
<dbReference type="Gene3D" id="1.10.540.10">
    <property type="entry name" value="Acyl-CoA dehydrogenase/oxidase, N-terminal domain"/>
    <property type="match status" value="1"/>
</dbReference>
<evidence type="ECO:0000313" key="10">
    <source>
        <dbReference type="EMBL" id="MBF8189146.1"/>
    </source>
</evidence>
<organism evidence="10 11">
    <name type="scientific">Nonomuraea cypriaca</name>
    <dbReference type="NCBI Taxonomy" id="1187855"/>
    <lineage>
        <taxon>Bacteria</taxon>
        <taxon>Bacillati</taxon>
        <taxon>Actinomycetota</taxon>
        <taxon>Actinomycetes</taxon>
        <taxon>Streptosporangiales</taxon>
        <taxon>Streptosporangiaceae</taxon>
        <taxon>Nonomuraea</taxon>
    </lineage>
</organism>
<dbReference type="GO" id="GO:0050660">
    <property type="term" value="F:flavin adenine dinucleotide binding"/>
    <property type="evidence" value="ECO:0007669"/>
    <property type="project" value="InterPro"/>
</dbReference>
<name>A0A931AA85_9ACTN</name>
<evidence type="ECO:0000256" key="6">
    <source>
        <dbReference type="RuleBase" id="RU362125"/>
    </source>
</evidence>
<dbReference type="InterPro" id="IPR013786">
    <property type="entry name" value="AcylCoA_DH/ox_N"/>
</dbReference>
<dbReference type="PANTHER" id="PTHR43292:SF4">
    <property type="entry name" value="ACYL-COA DEHYDROGENASE FADE34"/>
    <property type="match status" value="1"/>
</dbReference>
<dbReference type="Proteomes" id="UP000605361">
    <property type="component" value="Unassembled WGS sequence"/>
</dbReference>
<keyword evidence="4 6" id="KW-0274">FAD</keyword>
<evidence type="ECO:0000256" key="4">
    <source>
        <dbReference type="ARBA" id="ARBA00022827"/>
    </source>
</evidence>
<keyword evidence="11" id="KW-1185">Reference proteome</keyword>
<dbReference type="RefSeq" id="WP_195898084.1">
    <property type="nucleotide sequence ID" value="NZ_JADOGI010000083.1"/>
</dbReference>
<sequence length="388" mass="42383">MNLADYRRAARAWLRANAQSDDHPEADAITRAKDFMARLHDAGYSGITWPERWGGQGLTQAEERAFAEEARHYTLPTYVFSIGLGMTGPTLVDRGTDAQRERFVRPLLRGEEIWCQLFSEPGAGSDVAALQTRAERDGDHWIVNGQKVWTSVAQHADWGLLLARTDVEVPKHKGLTMFVVDMHHPGVTVRPLKDMTGRSGFNEVFFDNVTIPDEHRVGDAGDGWGVAVTTLLHERLSISAGVGMSGQKDNPASVEALREVVDTGDPLVRDELVELHIRTRALALFNQRLAQETRAGIFPGARGSAAKLLLAELTMFQADVATRLAGQEAALADHPLAHAISQAPGMSLGGGTNEIMRNIVGDRVLGLPPEPRVDKNVPFKDLKVGTQA</sequence>
<dbReference type="SUPFAM" id="SSF47203">
    <property type="entry name" value="Acyl-CoA dehydrogenase C-terminal domain-like"/>
    <property type="match status" value="1"/>
</dbReference>
<dbReference type="Pfam" id="PF00441">
    <property type="entry name" value="Acyl-CoA_dh_1"/>
    <property type="match status" value="1"/>
</dbReference>
<comment type="cofactor">
    <cofactor evidence="1 6">
        <name>FAD</name>
        <dbReference type="ChEBI" id="CHEBI:57692"/>
    </cofactor>
</comment>
<dbReference type="Gene3D" id="1.20.140.10">
    <property type="entry name" value="Butyryl-CoA Dehydrogenase, subunit A, domain 3"/>
    <property type="match status" value="1"/>
</dbReference>